<reference evidence="2 3" key="1">
    <citation type="journal article" date="2014" name="World J. Microbiol. Biotechnol.">
        <title>Biodiversity and physiological characteristics of Antarctic and Arctic lichens-associated bacteria.</title>
        <authorList>
            <person name="Lee Y.M."/>
            <person name="Kim E.H."/>
            <person name="Lee H.K."/>
            <person name="Hong S.G."/>
        </authorList>
    </citation>
    <scope>NUCLEOTIDE SEQUENCE [LARGE SCALE GENOMIC DNA]</scope>
    <source>
        <strain evidence="2 3">PAMC 26569</strain>
    </source>
</reference>
<dbReference type="AlphaFoldDB" id="A0A6M8HWL6"/>
<gene>
    <name evidence="2" type="ORF">HN018_16055</name>
</gene>
<dbReference type="Gene3D" id="3.10.450.710">
    <property type="entry name" value="Tgt2/MlaC"/>
    <property type="match status" value="1"/>
</dbReference>
<dbReference type="EMBL" id="CP053708">
    <property type="protein sequence ID" value="QKE92710.1"/>
    <property type="molecule type" value="Genomic_DNA"/>
</dbReference>
<name>A0A6M8HWL6_9PROT</name>
<evidence type="ECO:0000256" key="1">
    <source>
        <dbReference type="SAM" id="SignalP"/>
    </source>
</evidence>
<evidence type="ECO:0000313" key="2">
    <source>
        <dbReference type="EMBL" id="QKE92710.1"/>
    </source>
</evidence>
<proteinExistence type="predicted"/>
<accession>A0A6M8HWL6</accession>
<dbReference type="Proteomes" id="UP000500767">
    <property type="component" value="Chromosome"/>
</dbReference>
<dbReference type="PANTHER" id="PTHR36573:SF1">
    <property type="entry name" value="INTERMEMBRANE PHOSPHOLIPID TRANSPORT SYSTEM BINDING PROTEIN MLAC"/>
    <property type="match status" value="1"/>
</dbReference>
<dbReference type="PANTHER" id="PTHR36573">
    <property type="entry name" value="INTERMEMBRANE PHOSPHOLIPID TRANSPORT SYSTEM BINDING PROTEIN MLAC"/>
    <property type="match status" value="1"/>
</dbReference>
<dbReference type="InterPro" id="IPR008869">
    <property type="entry name" value="MlaC/ttg2D"/>
</dbReference>
<feature type="signal peptide" evidence="1">
    <location>
        <begin position="1"/>
        <end position="31"/>
    </location>
</feature>
<dbReference type="RefSeq" id="WP_171833526.1">
    <property type="nucleotide sequence ID" value="NZ_CP053708.1"/>
</dbReference>
<dbReference type="KEGG" id="lck:HN018_16055"/>
<organism evidence="2 3">
    <name type="scientific">Lichenicola cladoniae</name>
    <dbReference type="NCBI Taxonomy" id="1484109"/>
    <lineage>
        <taxon>Bacteria</taxon>
        <taxon>Pseudomonadati</taxon>
        <taxon>Pseudomonadota</taxon>
        <taxon>Alphaproteobacteria</taxon>
        <taxon>Acetobacterales</taxon>
        <taxon>Acetobacteraceae</taxon>
        <taxon>Lichenicola</taxon>
    </lineage>
</organism>
<protein>
    <submittedName>
        <fullName evidence="2">ABC transporter substrate-binding protein</fullName>
    </submittedName>
</protein>
<dbReference type="Pfam" id="PF05494">
    <property type="entry name" value="MlaC"/>
    <property type="match status" value="1"/>
</dbReference>
<keyword evidence="1" id="KW-0732">Signal</keyword>
<dbReference type="InterPro" id="IPR042245">
    <property type="entry name" value="Tgt2/MlaC_sf"/>
</dbReference>
<evidence type="ECO:0000313" key="3">
    <source>
        <dbReference type="Proteomes" id="UP000500767"/>
    </source>
</evidence>
<keyword evidence="3" id="KW-1185">Reference proteome</keyword>
<sequence>MLAALVPATASVGALVLAPVGLVALTSGAQAQAPAAAFVQGLTSRLTAVVNGSGSTADKKAAILPMLSQDVDVDAIGRFCLGRFWRTATPSQQQRYLTLFHQVLVNSITGKLGDYKGVSITTGSATVQDGKSTVPTVITRPGQPTANVQWMVSSESGSPKVVDIVAEGVSLSLTQRSDYASYLAHNGNNVDALLNALSRQVSRTSS</sequence>
<feature type="chain" id="PRO_5026673522" evidence="1">
    <location>
        <begin position="32"/>
        <end position="206"/>
    </location>
</feature>